<evidence type="ECO:0000313" key="1">
    <source>
        <dbReference type="EMBL" id="MDQ1151029.1"/>
    </source>
</evidence>
<evidence type="ECO:0000313" key="2">
    <source>
        <dbReference type="Proteomes" id="UP001244640"/>
    </source>
</evidence>
<accession>A0ABU0U8A5</accession>
<dbReference type="RefSeq" id="WP_307186578.1">
    <property type="nucleotide sequence ID" value="NZ_JAUTBA010000001.1"/>
</dbReference>
<keyword evidence="2" id="KW-1185">Reference proteome</keyword>
<dbReference type="SUPFAM" id="SSF160379">
    <property type="entry name" value="SP0830-like"/>
    <property type="match status" value="1"/>
</dbReference>
<name>A0ABU0U8A5_9SPHI</name>
<protein>
    <submittedName>
        <fullName evidence="1">Uncharacterized protein (DUF1697 family)</fullName>
    </submittedName>
</protein>
<organism evidence="1 2">
    <name type="scientific">Sphingobacterium zeae</name>
    <dbReference type="NCBI Taxonomy" id="1776859"/>
    <lineage>
        <taxon>Bacteria</taxon>
        <taxon>Pseudomonadati</taxon>
        <taxon>Bacteroidota</taxon>
        <taxon>Sphingobacteriia</taxon>
        <taxon>Sphingobacteriales</taxon>
        <taxon>Sphingobacteriaceae</taxon>
        <taxon>Sphingobacterium</taxon>
    </lineage>
</organism>
<sequence length="116" mass="13174">MSTHLFYNASLFIRSKEEVCLLEKNTPFDMPDDCNVYAFVGLYGIERILMDGFNNIIHLPGENAEIVHAIFYWQVPKGNTLGSAFENVLGKKNLKNKLTSRNINTFGKILKKMGES</sequence>
<proteinExistence type="predicted"/>
<dbReference type="EMBL" id="JAUTBA010000001">
    <property type="protein sequence ID" value="MDQ1151029.1"/>
    <property type="molecule type" value="Genomic_DNA"/>
</dbReference>
<comment type="caution">
    <text evidence="1">The sequence shown here is derived from an EMBL/GenBank/DDBJ whole genome shotgun (WGS) entry which is preliminary data.</text>
</comment>
<dbReference type="Gene3D" id="3.30.70.1260">
    <property type="entry name" value="bacterial protein sp0830 like"/>
    <property type="match status" value="1"/>
</dbReference>
<gene>
    <name evidence="1" type="ORF">QE382_003013</name>
</gene>
<reference evidence="1 2" key="1">
    <citation type="submission" date="2023-07" db="EMBL/GenBank/DDBJ databases">
        <title>Functional and genomic diversity of the sorghum phyllosphere microbiome.</title>
        <authorList>
            <person name="Shade A."/>
        </authorList>
    </citation>
    <scope>NUCLEOTIDE SEQUENCE [LARGE SCALE GENOMIC DNA]</scope>
    <source>
        <strain evidence="1 2">SORGH_AS_0892</strain>
    </source>
</reference>
<dbReference type="Proteomes" id="UP001244640">
    <property type="component" value="Unassembled WGS sequence"/>
</dbReference>